<reference evidence="8" key="1">
    <citation type="submission" date="2023-04" db="EMBL/GenBank/DDBJ databases">
        <title>Genome Encyclopedia of Bacteria and Archaea VI: Functional Genomics of Type Strains.</title>
        <authorList>
            <person name="Whitman W."/>
        </authorList>
    </citation>
    <scope>NUCLEOTIDE SEQUENCE</scope>
    <source>
        <strain evidence="8">Enz.4-51</strain>
    </source>
</reference>
<keyword evidence="4 6" id="KW-0949">S-adenosyl-L-methionine</keyword>
<evidence type="ECO:0000256" key="3">
    <source>
        <dbReference type="ARBA" id="ARBA00022679"/>
    </source>
</evidence>
<dbReference type="PANTHER" id="PTHR22807:SF61">
    <property type="entry name" value="NOL1_NOP2_SUN FAMILY PROTEIN _ ANTITERMINATION NUSB DOMAIN-CONTAINING PROTEIN"/>
    <property type="match status" value="1"/>
</dbReference>
<dbReference type="PROSITE" id="PS01153">
    <property type="entry name" value="NOL1_NOP2_SUN"/>
    <property type="match status" value="1"/>
</dbReference>
<dbReference type="InterPro" id="IPR035926">
    <property type="entry name" value="NusB-like_sf"/>
</dbReference>
<dbReference type="InterPro" id="IPR018314">
    <property type="entry name" value="RsmB/NOL1/NOP2-like_CS"/>
</dbReference>
<feature type="domain" description="SAM-dependent MTase RsmB/NOP-type" evidence="7">
    <location>
        <begin position="181"/>
        <end position="447"/>
    </location>
</feature>
<dbReference type="GO" id="GO:0001510">
    <property type="term" value="P:RNA methylation"/>
    <property type="evidence" value="ECO:0007669"/>
    <property type="project" value="InterPro"/>
</dbReference>
<keyword evidence="3 6" id="KW-0808">Transferase</keyword>
<keyword evidence="9" id="KW-1185">Reference proteome</keyword>
<keyword evidence="2 6" id="KW-0489">Methyltransferase</keyword>
<dbReference type="Gene3D" id="3.40.50.150">
    <property type="entry name" value="Vaccinia Virus protein VP39"/>
    <property type="match status" value="1"/>
</dbReference>
<protein>
    <submittedName>
        <fullName evidence="8">16S rRNA (Cytosine967-C5)-methyltransferase</fullName>
        <ecNumber evidence="8">2.1.1.176</ecNumber>
    </submittedName>
</protein>
<dbReference type="InterPro" id="IPR029063">
    <property type="entry name" value="SAM-dependent_MTases_sf"/>
</dbReference>
<dbReference type="PROSITE" id="PS51686">
    <property type="entry name" value="SAM_MT_RSMB_NOP"/>
    <property type="match status" value="1"/>
</dbReference>
<comment type="similarity">
    <text evidence="1 6">Belongs to the class I-like SAM-binding methyltransferase superfamily. RsmB/NOP family.</text>
</comment>
<dbReference type="InterPro" id="IPR023267">
    <property type="entry name" value="RCMT"/>
</dbReference>
<dbReference type="Gene3D" id="1.10.940.10">
    <property type="entry name" value="NusB-like"/>
    <property type="match status" value="1"/>
</dbReference>
<evidence type="ECO:0000256" key="5">
    <source>
        <dbReference type="ARBA" id="ARBA00022884"/>
    </source>
</evidence>
<dbReference type="Pfam" id="PF01029">
    <property type="entry name" value="NusB"/>
    <property type="match status" value="1"/>
</dbReference>
<dbReference type="SUPFAM" id="SSF48013">
    <property type="entry name" value="NusB-like"/>
    <property type="match status" value="1"/>
</dbReference>
<name>A0AA43M8H4_9BURK</name>
<dbReference type="InterPro" id="IPR054728">
    <property type="entry name" value="RsmB-like_ferredoxin"/>
</dbReference>
<gene>
    <name evidence="8" type="ORF">M2127_001378</name>
</gene>
<organism evidence="8 9">
    <name type="scientific">Polynucleobacter sphagniphilus</name>
    <dbReference type="NCBI Taxonomy" id="1743169"/>
    <lineage>
        <taxon>Bacteria</taxon>
        <taxon>Pseudomonadati</taxon>
        <taxon>Pseudomonadota</taxon>
        <taxon>Betaproteobacteria</taxon>
        <taxon>Burkholderiales</taxon>
        <taxon>Burkholderiaceae</taxon>
        <taxon>Polynucleobacter</taxon>
    </lineage>
</organism>
<dbReference type="PRINTS" id="PR02008">
    <property type="entry name" value="RCMTFAMILY"/>
</dbReference>
<evidence type="ECO:0000313" key="8">
    <source>
        <dbReference type="EMBL" id="MDH6504073.1"/>
    </source>
</evidence>
<dbReference type="Pfam" id="PF01189">
    <property type="entry name" value="Methyltr_RsmB-F"/>
    <property type="match status" value="1"/>
</dbReference>
<sequence length="447" mass="49431">MQCISKGNRLTDHKTLRSLPLSEAITISAQAVGEVMSGRSLTEVLDQLEPHERPIVQSLTFDALRKWVRSHELIKQFIPKPPPVEVDHLLSVAIALFLQGTSDGKGYAAHTIVDQAVQACEQYDKTLYAKGLVNAVLRKVSLIVNPPEGEVRYPPDPIPMFFPPWWRANLKRNYPKSWQGLQIAQAQRAPLIVRVNTRQYTRDQYQELLNDANIAATPIEEVAGVKLNSALLLRDPVPVIDLPGFYSGAVSVQDSGAQVAATLLNPQPGEKILDACAAPGGKTAHLLELADCEMLALELDGGRLGKITGNLDRLRLSSENVRVVRGDASKAAWWDGQLFDKILLDAPCSASGIVSRHPDIPFLRREADIRTLQHKQREIMAQAWKMLKPEGLLLYVTCSVFPEEGEDQAQWFATEHANAVRLSSPGQILPTEANDGFYYALFKKNGS</sequence>
<dbReference type="Pfam" id="PF22458">
    <property type="entry name" value="RsmF-B_ferredox"/>
    <property type="match status" value="1"/>
</dbReference>
<comment type="caution">
    <text evidence="8">The sequence shown here is derived from an EMBL/GenBank/DDBJ whole genome shotgun (WGS) entry which is preliminary data.</text>
</comment>
<dbReference type="AlphaFoldDB" id="A0AA43M8H4"/>
<evidence type="ECO:0000256" key="6">
    <source>
        <dbReference type="PROSITE-ProRule" id="PRU01023"/>
    </source>
</evidence>
<evidence type="ECO:0000256" key="4">
    <source>
        <dbReference type="ARBA" id="ARBA00022691"/>
    </source>
</evidence>
<dbReference type="InterPro" id="IPR001678">
    <property type="entry name" value="MeTrfase_RsmB-F_NOP2_dom"/>
</dbReference>
<dbReference type="PANTHER" id="PTHR22807">
    <property type="entry name" value="NOP2 YEAST -RELATED NOL1/NOP2/FMU SUN DOMAIN-CONTAINING"/>
    <property type="match status" value="1"/>
</dbReference>
<feature type="binding site" evidence="6">
    <location>
        <position position="298"/>
    </location>
    <ligand>
        <name>S-adenosyl-L-methionine</name>
        <dbReference type="ChEBI" id="CHEBI:59789"/>
    </ligand>
</feature>
<evidence type="ECO:0000256" key="2">
    <source>
        <dbReference type="ARBA" id="ARBA00022603"/>
    </source>
</evidence>
<dbReference type="NCBIfam" id="NF008149">
    <property type="entry name" value="PRK10901.1"/>
    <property type="match status" value="1"/>
</dbReference>
<dbReference type="EC" id="2.1.1.176" evidence="8"/>
<dbReference type="InterPro" id="IPR006027">
    <property type="entry name" value="NusB_RsmB_TIM44"/>
</dbReference>
<dbReference type="GO" id="GO:0003723">
    <property type="term" value="F:RNA binding"/>
    <property type="evidence" value="ECO:0007669"/>
    <property type="project" value="UniProtKB-UniRule"/>
</dbReference>
<feature type="binding site" evidence="6">
    <location>
        <position position="327"/>
    </location>
    <ligand>
        <name>S-adenosyl-L-methionine</name>
        <dbReference type="ChEBI" id="CHEBI:59789"/>
    </ligand>
</feature>
<evidence type="ECO:0000313" key="9">
    <source>
        <dbReference type="Proteomes" id="UP001161160"/>
    </source>
</evidence>
<proteinExistence type="inferred from homology"/>
<dbReference type="InterPro" id="IPR049560">
    <property type="entry name" value="MeTrfase_RsmB-F_NOP2_cat"/>
</dbReference>
<evidence type="ECO:0000259" key="7">
    <source>
        <dbReference type="PROSITE" id="PS51686"/>
    </source>
</evidence>
<dbReference type="GO" id="GO:0006355">
    <property type="term" value="P:regulation of DNA-templated transcription"/>
    <property type="evidence" value="ECO:0007669"/>
    <property type="project" value="InterPro"/>
</dbReference>
<dbReference type="Proteomes" id="UP001161160">
    <property type="component" value="Unassembled WGS sequence"/>
</dbReference>
<dbReference type="EMBL" id="JARXYA010000006">
    <property type="protein sequence ID" value="MDH6504073.1"/>
    <property type="molecule type" value="Genomic_DNA"/>
</dbReference>
<dbReference type="GO" id="GO:0008173">
    <property type="term" value="F:RNA methyltransferase activity"/>
    <property type="evidence" value="ECO:0007669"/>
    <property type="project" value="InterPro"/>
</dbReference>
<accession>A0AA43M8H4</accession>
<feature type="binding site" evidence="6">
    <location>
        <position position="345"/>
    </location>
    <ligand>
        <name>S-adenosyl-L-methionine</name>
        <dbReference type="ChEBI" id="CHEBI:59789"/>
    </ligand>
</feature>
<keyword evidence="5 6" id="KW-0694">RNA-binding</keyword>
<feature type="binding site" evidence="6">
    <location>
        <begin position="276"/>
        <end position="282"/>
    </location>
    <ligand>
        <name>S-adenosyl-L-methionine</name>
        <dbReference type="ChEBI" id="CHEBI:59789"/>
    </ligand>
</feature>
<dbReference type="SUPFAM" id="SSF53335">
    <property type="entry name" value="S-adenosyl-L-methionine-dependent methyltransferases"/>
    <property type="match status" value="1"/>
</dbReference>
<dbReference type="CDD" id="cd02440">
    <property type="entry name" value="AdoMet_MTases"/>
    <property type="match status" value="1"/>
</dbReference>
<feature type="active site" description="Nucleophile" evidence="6">
    <location>
        <position position="398"/>
    </location>
</feature>
<evidence type="ECO:0000256" key="1">
    <source>
        <dbReference type="ARBA" id="ARBA00007494"/>
    </source>
</evidence>
<dbReference type="Gene3D" id="3.30.70.1170">
    <property type="entry name" value="Sun protein, domain 3"/>
    <property type="match status" value="1"/>
</dbReference>